<evidence type="ECO:0000313" key="6">
    <source>
        <dbReference type="Proteomes" id="UP001161423"/>
    </source>
</evidence>
<evidence type="ECO:0000313" key="5">
    <source>
        <dbReference type="EMBL" id="GLP98652.1"/>
    </source>
</evidence>
<dbReference type="Pfam" id="PF01152">
    <property type="entry name" value="Bac_globin"/>
    <property type="match status" value="1"/>
</dbReference>
<dbReference type="Proteomes" id="UP001161423">
    <property type="component" value="Unassembled WGS sequence"/>
</dbReference>
<keyword evidence="6" id="KW-1185">Reference proteome</keyword>
<sequence length="115" mass="13164">MYEKLGGEKGIVSIVNNLTKNIGHDEQLFHYFAQSNVSRFKKSLILYLCATSDGPCQYNGDSMQQIHDGMDINERDFNHLVDLLIDAMNETGISHPIQNQLLARLVPLRKQIIYR</sequence>
<dbReference type="SUPFAM" id="SSF46458">
    <property type="entry name" value="Globin-like"/>
    <property type="match status" value="1"/>
</dbReference>
<dbReference type="InterPro" id="IPR001486">
    <property type="entry name" value="Hemoglobin_trunc"/>
</dbReference>
<evidence type="ECO:0000256" key="1">
    <source>
        <dbReference type="ARBA" id="ARBA00022448"/>
    </source>
</evidence>
<evidence type="ECO:0000256" key="3">
    <source>
        <dbReference type="ARBA" id="ARBA00022723"/>
    </source>
</evidence>
<proteinExistence type="predicted"/>
<dbReference type="InterPro" id="IPR009050">
    <property type="entry name" value="Globin-like_sf"/>
</dbReference>
<name>A0ABQ5TTC9_9GAMM</name>
<organism evidence="5 6">
    <name type="scientific">Methylophaga thalassica</name>
    <dbReference type="NCBI Taxonomy" id="40223"/>
    <lineage>
        <taxon>Bacteria</taxon>
        <taxon>Pseudomonadati</taxon>
        <taxon>Pseudomonadota</taxon>
        <taxon>Gammaproteobacteria</taxon>
        <taxon>Thiotrichales</taxon>
        <taxon>Piscirickettsiaceae</taxon>
        <taxon>Methylophaga</taxon>
    </lineage>
</organism>
<evidence type="ECO:0008006" key="7">
    <source>
        <dbReference type="Google" id="ProtNLM"/>
    </source>
</evidence>
<keyword evidence="4" id="KW-0408">Iron</keyword>
<comment type="caution">
    <text evidence="5">The sequence shown here is derived from an EMBL/GenBank/DDBJ whole genome shotgun (WGS) entry which is preliminary data.</text>
</comment>
<evidence type="ECO:0000256" key="2">
    <source>
        <dbReference type="ARBA" id="ARBA00022617"/>
    </source>
</evidence>
<dbReference type="EMBL" id="BSND01000003">
    <property type="protein sequence ID" value="GLP98652.1"/>
    <property type="molecule type" value="Genomic_DNA"/>
</dbReference>
<keyword evidence="1" id="KW-0813">Transport</keyword>
<reference evidence="5" key="2">
    <citation type="submission" date="2023-01" db="EMBL/GenBank/DDBJ databases">
        <title>Draft genome sequence of Methylophaga thalassica strain NBRC 102424.</title>
        <authorList>
            <person name="Sun Q."/>
            <person name="Mori K."/>
        </authorList>
    </citation>
    <scope>NUCLEOTIDE SEQUENCE</scope>
    <source>
        <strain evidence="5">NBRC 102424</strain>
    </source>
</reference>
<dbReference type="CDD" id="cd00454">
    <property type="entry name" value="TrHb1_N"/>
    <property type="match status" value="1"/>
</dbReference>
<dbReference type="Gene3D" id="1.10.490.10">
    <property type="entry name" value="Globins"/>
    <property type="match status" value="1"/>
</dbReference>
<reference evidence="5" key="1">
    <citation type="journal article" date="2014" name="Int. J. Syst. Evol. Microbiol.">
        <title>Complete genome of a new Firmicutes species belonging to the dominant human colonic microbiota ('Ruminococcus bicirculans') reveals two chromosomes and a selective capacity to utilize plant glucans.</title>
        <authorList>
            <consortium name="NISC Comparative Sequencing Program"/>
            <person name="Wegmann U."/>
            <person name="Louis P."/>
            <person name="Goesmann A."/>
            <person name="Henrissat B."/>
            <person name="Duncan S.H."/>
            <person name="Flint H.J."/>
        </authorList>
    </citation>
    <scope>NUCLEOTIDE SEQUENCE</scope>
    <source>
        <strain evidence="5">NBRC 102424</strain>
    </source>
</reference>
<keyword evidence="3" id="KW-0479">Metal-binding</keyword>
<accession>A0ABQ5TTC9</accession>
<evidence type="ECO:0000256" key="4">
    <source>
        <dbReference type="ARBA" id="ARBA00023004"/>
    </source>
</evidence>
<gene>
    <name evidence="5" type="ORF">GCM10007891_05060</name>
</gene>
<keyword evidence="2" id="KW-0349">Heme</keyword>
<dbReference type="InterPro" id="IPR012292">
    <property type="entry name" value="Globin/Proto"/>
</dbReference>
<protein>
    <recommendedName>
        <fullName evidence="7">Group 1 truncated hemoglobin</fullName>
    </recommendedName>
</protein>